<proteinExistence type="predicted"/>
<feature type="region of interest" description="Disordered" evidence="1">
    <location>
        <begin position="29"/>
        <end position="48"/>
    </location>
</feature>
<keyword evidence="3" id="KW-1185">Reference proteome</keyword>
<sequence>MDNNKNNIIVLNDLLRVAANNRENQQTLNATIASCDTPSNSREKQKRLDMYRKRQLQIEEERLVELKCLREAVDESNRINKKKLGVLQAYLPQLPRISKINL</sequence>
<evidence type="ECO:0000313" key="2">
    <source>
        <dbReference type="EMBL" id="KAF2890538.1"/>
    </source>
</evidence>
<dbReference type="EMBL" id="VTPC01050434">
    <property type="protein sequence ID" value="KAF2890538.1"/>
    <property type="molecule type" value="Genomic_DNA"/>
</dbReference>
<dbReference type="AlphaFoldDB" id="A0A8K0CTQ7"/>
<evidence type="ECO:0000256" key="1">
    <source>
        <dbReference type="SAM" id="MobiDB-lite"/>
    </source>
</evidence>
<gene>
    <name evidence="2" type="ORF">ILUMI_15635</name>
</gene>
<protein>
    <submittedName>
        <fullName evidence="2">Uncharacterized protein</fullName>
    </submittedName>
</protein>
<evidence type="ECO:0000313" key="3">
    <source>
        <dbReference type="Proteomes" id="UP000801492"/>
    </source>
</evidence>
<dbReference type="OrthoDB" id="8189860at2759"/>
<comment type="caution">
    <text evidence="2">The sequence shown here is derived from an EMBL/GenBank/DDBJ whole genome shotgun (WGS) entry which is preliminary data.</text>
</comment>
<reference evidence="2" key="1">
    <citation type="submission" date="2019-08" db="EMBL/GenBank/DDBJ databases">
        <title>The genome of the North American firefly Photinus pyralis.</title>
        <authorList>
            <consortium name="Photinus pyralis genome working group"/>
            <person name="Fallon T.R."/>
            <person name="Sander Lower S.E."/>
            <person name="Weng J.-K."/>
        </authorList>
    </citation>
    <scope>NUCLEOTIDE SEQUENCE</scope>
    <source>
        <strain evidence="2">TRF0915ILg1</strain>
        <tissue evidence="2">Whole body</tissue>
    </source>
</reference>
<name>A0A8K0CTQ7_IGNLU</name>
<dbReference type="Proteomes" id="UP000801492">
    <property type="component" value="Unassembled WGS sequence"/>
</dbReference>
<accession>A0A8K0CTQ7</accession>
<dbReference type="PROSITE" id="PS51257">
    <property type="entry name" value="PROKAR_LIPOPROTEIN"/>
    <property type="match status" value="1"/>
</dbReference>
<feature type="compositionally biased region" description="Polar residues" evidence="1">
    <location>
        <begin position="29"/>
        <end position="40"/>
    </location>
</feature>
<organism evidence="2 3">
    <name type="scientific">Ignelater luminosus</name>
    <name type="common">Cucubano</name>
    <name type="synonym">Pyrophorus luminosus</name>
    <dbReference type="NCBI Taxonomy" id="2038154"/>
    <lineage>
        <taxon>Eukaryota</taxon>
        <taxon>Metazoa</taxon>
        <taxon>Ecdysozoa</taxon>
        <taxon>Arthropoda</taxon>
        <taxon>Hexapoda</taxon>
        <taxon>Insecta</taxon>
        <taxon>Pterygota</taxon>
        <taxon>Neoptera</taxon>
        <taxon>Endopterygota</taxon>
        <taxon>Coleoptera</taxon>
        <taxon>Polyphaga</taxon>
        <taxon>Elateriformia</taxon>
        <taxon>Elateroidea</taxon>
        <taxon>Elateridae</taxon>
        <taxon>Agrypninae</taxon>
        <taxon>Pyrophorini</taxon>
        <taxon>Ignelater</taxon>
    </lineage>
</organism>